<protein>
    <submittedName>
        <fullName evidence="1">Uncharacterized protein</fullName>
    </submittedName>
</protein>
<evidence type="ECO:0000313" key="1">
    <source>
        <dbReference type="EMBL" id="SDM68000.1"/>
    </source>
</evidence>
<dbReference type="RefSeq" id="WP_089688595.1">
    <property type="nucleotide sequence ID" value="NZ_FNFO01000019.1"/>
</dbReference>
<reference evidence="1 2" key="1">
    <citation type="submission" date="2016-10" db="EMBL/GenBank/DDBJ databases">
        <authorList>
            <person name="de Groot N.N."/>
        </authorList>
    </citation>
    <scope>NUCLEOTIDE SEQUENCE [LARGE SCALE GENOMIC DNA]</scope>
    <source>
        <strain evidence="1 2">DSM 25186</strain>
    </source>
</reference>
<keyword evidence="2" id="KW-1185">Reference proteome</keyword>
<organism evidence="1 2">
    <name type="scientific">Catalinimonas alkaloidigena</name>
    <dbReference type="NCBI Taxonomy" id="1075417"/>
    <lineage>
        <taxon>Bacteria</taxon>
        <taxon>Pseudomonadati</taxon>
        <taxon>Bacteroidota</taxon>
        <taxon>Cytophagia</taxon>
        <taxon>Cytophagales</taxon>
        <taxon>Catalimonadaceae</taxon>
        <taxon>Catalinimonas</taxon>
    </lineage>
</organism>
<dbReference type="AlphaFoldDB" id="A0A1G9V7C3"/>
<dbReference type="STRING" id="1075417.SAMN05421823_11938"/>
<name>A0A1G9V7C3_9BACT</name>
<proteinExistence type="predicted"/>
<dbReference type="EMBL" id="FNFO01000019">
    <property type="protein sequence ID" value="SDM68000.1"/>
    <property type="molecule type" value="Genomic_DNA"/>
</dbReference>
<sequence length="114" mass="12411">MFDAAMFLRMVPLETIASTLGDLLANLGGHLETLQKEHNITEGEVRLIVFRYTNKQGKLSTGYKYVHSLPLSPTEEKCTLLAELDANGQPIADKMAIHSGESLAKTLVNGLKAA</sequence>
<dbReference type="Proteomes" id="UP000198510">
    <property type="component" value="Unassembled WGS sequence"/>
</dbReference>
<accession>A0A1G9V7C3</accession>
<gene>
    <name evidence="1" type="ORF">SAMN05421823_11938</name>
</gene>
<evidence type="ECO:0000313" key="2">
    <source>
        <dbReference type="Proteomes" id="UP000198510"/>
    </source>
</evidence>